<sequence length="101" mass="11340">MIPGRTTVRSDFSPPRETHRVRGIAVRHQGTGERLTSIRAHGGARDADGNSQYVRQLSIELEGLGDDAKFLRLQLNRDLIGRNYKHIMGDAEMPAHTVHKK</sequence>
<dbReference type="AlphaFoldDB" id="A0A0L0SYS8"/>
<gene>
    <name evidence="1" type="ORF">AMAG_19694</name>
</gene>
<dbReference type="EMBL" id="GG745354">
    <property type="protein sequence ID" value="KNE67713.1"/>
    <property type="molecule type" value="Genomic_DNA"/>
</dbReference>
<keyword evidence="2" id="KW-1185">Reference proteome</keyword>
<reference evidence="2" key="2">
    <citation type="submission" date="2009-11" db="EMBL/GenBank/DDBJ databases">
        <title>The Genome Sequence of Allomyces macrogynus strain ATCC 38327.</title>
        <authorList>
            <consortium name="The Broad Institute Genome Sequencing Platform"/>
            <person name="Russ C."/>
            <person name="Cuomo C."/>
            <person name="Shea T."/>
            <person name="Young S.K."/>
            <person name="Zeng Q."/>
            <person name="Koehrsen M."/>
            <person name="Haas B."/>
            <person name="Borodovsky M."/>
            <person name="Guigo R."/>
            <person name="Alvarado L."/>
            <person name="Berlin A."/>
            <person name="Borenstein D."/>
            <person name="Chen Z."/>
            <person name="Engels R."/>
            <person name="Freedman E."/>
            <person name="Gellesch M."/>
            <person name="Goldberg J."/>
            <person name="Griggs A."/>
            <person name="Gujja S."/>
            <person name="Heiman D."/>
            <person name="Hepburn T."/>
            <person name="Howarth C."/>
            <person name="Jen D."/>
            <person name="Larson L."/>
            <person name="Lewis B."/>
            <person name="Mehta T."/>
            <person name="Park D."/>
            <person name="Pearson M."/>
            <person name="Roberts A."/>
            <person name="Saif S."/>
            <person name="Shenoy N."/>
            <person name="Sisk P."/>
            <person name="Stolte C."/>
            <person name="Sykes S."/>
            <person name="Walk T."/>
            <person name="White J."/>
            <person name="Yandava C."/>
            <person name="Burger G."/>
            <person name="Gray M.W."/>
            <person name="Holland P.W.H."/>
            <person name="King N."/>
            <person name="Lang F.B.F."/>
            <person name="Roger A.J."/>
            <person name="Ruiz-Trillo I."/>
            <person name="Lander E."/>
            <person name="Nusbaum C."/>
        </authorList>
    </citation>
    <scope>NUCLEOTIDE SEQUENCE [LARGE SCALE GENOMIC DNA]</scope>
    <source>
        <strain evidence="2">ATCC 38327</strain>
    </source>
</reference>
<organism evidence="1 2">
    <name type="scientific">Allomyces macrogynus (strain ATCC 38327)</name>
    <name type="common">Allomyces javanicus var. macrogynus</name>
    <dbReference type="NCBI Taxonomy" id="578462"/>
    <lineage>
        <taxon>Eukaryota</taxon>
        <taxon>Fungi</taxon>
        <taxon>Fungi incertae sedis</taxon>
        <taxon>Blastocladiomycota</taxon>
        <taxon>Blastocladiomycetes</taxon>
        <taxon>Blastocladiales</taxon>
        <taxon>Blastocladiaceae</taxon>
        <taxon>Allomyces</taxon>
    </lineage>
</organism>
<evidence type="ECO:0000313" key="1">
    <source>
        <dbReference type="EMBL" id="KNE67713.1"/>
    </source>
</evidence>
<evidence type="ECO:0000313" key="2">
    <source>
        <dbReference type="Proteomes" id="UP000054350"/>
    </source>
</evidence>
<reference evidence="1 2" key="1">
    <citation type="submission" date="2009-11" db="EMBL/GenBank/DDBJ databases">
        <title>Annotation of Allomyces macrogynus ATCC 38327.</title>
        <authorList>
            <consortium name="The Broad Institute Genome Sequencing Platform"/>
            <person name="Russ C."/>
            <person name="Cuomo C."/>
            <person name="Burger G."/>
            <person name="Gray M.W."/>
            <person name="Holland P.W.H."/>
            <person name="King N."/>
            <person name="Lang F.B.F."/>
            <person name="Roger A.J."/>
            <person name="Ruiz-Trillo I."/>
            <person name="Young S.K."/>
            <person name="Zeng Q."/>
            <person name="Gargeya S."/>
            <person name="Fitzgerald M."/>
            <person name="Haas B."/>
            <person name="Abouelleil A."/>
            <person name="Alvarado L."/>
            <person name="Arachchi H.M."/>
            <person name="Berlin A."/>
            <person name="Chapman S.B."/>
            <person name="Gearin G."/>
            <person name="Goldberg J."/>
            <person name="Griggs A."/>
            <person name="Gujja S."/>
            <person name="Hansen M."/>
            <person name="Heiman D."/>
            <person name="Howarth C."/>
            <person name="Larimer J."/>
            <person name="Lui A."/>
            <person name="MacDonald P.J.P."/>
            <person name="McCowen C."/>
            <person name="Montmayeur A."/>
            <person name="Murphy C."/>
            <person name="Neiman D."/>
            <person name="Pearson M."/>
            <person name="Priest M."/>
            <person name="Roberts A."/>
            <person name="Saif S."/>
            <person name="Shea T."/>
            <person name="Sisk P."/>
            <person name="Stolte C."/>
            <person name="Sykes S."/>
            <person name="Wortman J."/>
            <person name="Nusbaum C."/>
            <person name="Birren B."/>
        </authorList>
    </citation>
    <scope>NUCLEOTIDE SEQUENCE [LARGE SCALE GENOMIC DNA]</scope>
    <source>
        <strain evidence="1 2">ATCC 38327</strain>
    </source>
</reference>
<name>A0A0L0SYS8_ALLM3</name>
<proteinExistence type="predicted"/>
<protein>
    <submittedName>
        <fullName evidence="1">Uncharacterized protein</fullName>
    </submittedName>
</protein>
<dbReference type="VEuPathDB" id="FungiDB:AMAG_19694"/>
<accession>A0A0L0SYS8</accession>
<dbReference type="Proteomes" id="UP000054350">
    <property type="component" value="Unassembled WGS sequence"/>
</dbReference>